<dbReference type="InterPro" id="IPR002110">
    <property type="entry name" value="Ankyrin_rpt"/>
</dbReference>
<accession>A0AAV7JPB9</accession>
<keyword evidence="4" id="KW-1185">Reference proteome</keyword>
<dbReference type="Gene3D" id="1.25.40.20">
    <property type="entry name" value="Ankyrin repeat-containing domain"/>
    <property type="match status" value="2"/>
</dbReference>
<organism evidence="3 4">
    <name type="scientific">Oopsacas minuta</name>
    <dbReference type="NCBI Taxonomy" id="111878"/>
    <lineage>
        <taxon>Eukaryota</taxon>
        <taxon>Metazoa</taxon>
        <taxon>Porifera</taxon>
        <taxon>Hexactinellida</taxon>
        <taxon>Hexasterophora</taxon>
        <taxon>Lyssacinosida</taxon>
        <taxon>Leucopsacidae</taxon>
        <taxon>Oopsacas</taxon>
    </lineage>
</organism>
<protein>
    <submittedName>
        <fullName evidence="3">Uncharacterized protein</fullName>
    </submittedName>
</protein>
<feature type="region of interest" description="Disordered" evidence="2">
    <location>
        <begin position="1"/>
        <end position="21"/>
    </location>
</feature>
<sequence length="555" mass="63830">MSRYYWPKSKKAGISSGASKSANKRSKATTSEFILTFNTLLYEKMIAKFPQADIRLHIAVICKVPDIVYSHLFNKANPNLPLEGGITPLHCLFLNRMPTYEYYYPYISRFSLDKNTRTIINSLSSYGSRLLPDVNGITPLSLASWKHSKALGGYLLHSVNCTVIDILHNGYFSLPKNEHVGNFDLDSIKSDIYMHDARLKTALLQHVKHGITPHKIPIDITREFLTCVSDTNLTDYYEVYSSQLSSYLALASTPAQQLFPGVKYLFQKFVLTPISDSANFINYFPLFNTLMSWLNSHVSLSTLDVITCWEYIVLSFVNEEVREGLLLVAPGIVSYLRKFLIPLIDKTLQYPNYTLSLAVGKIILFLKLLSDCEQVEILLRHEMQEMFDLFNRKHLILSSLHSYATTDPSTKYKIIDRIELLDFAMSFAFNLNEYVYGANGTILHQAADIGDKELIRYYLKAGVSPMIKNMSGNTCLSILTVKNFTMYQEICQEFNLGKPYNLMLLCAYVYIRHRIPLKHLHKHNLLRDFVIKLCSPQICKQMCLHCYKDYYKYNY</sequence>
<comment type="caution">
    <text evidence="3">The sequence shown here is derived from an EMBL/GenBank/DDBJ whole genome shotgun (WGS) entry which is preliminary data.</text>
</comment>
<dbReference type="Proteomes" id="UP001165289">
    <property type="component" value="Unassembled WGS sequence"/>
</dbReference>
<reference evidence="3 4" key="1">
    <citation type="journal article" date="2023" name="BMC Biol.">
        <title>The compact genome of the sponge Oopsacas minuta (Hexactinellida) is lacking key metazoan core genes.</title>
        <authorList>
            <person name="Santini S."/>
            <person name="Schenkelaars Q."/>
            <person name="Jourda C."/>
            <person name="Duchesne M."/>
            <person name="Belahbib H."/>
            <person name="Rocher C."/>
            <person name="Selva M."/>
            <person name="Riesgo A."/>
            <person name="Vervoort M."/>
            <person name="Leys S.P."/>
            <person name="Kodjabachian L."/>
            <person name="Le Bivic A."/>
            <person name="Borchiellini C."/>
            <person name="Claverie J.M."/>
            <person name="Renard E."/>
        </authorList>
    </citation>
    <scope>NUCLEOTIDE SEQUENCE [LARGE SCALE GENOMIC DNA]</scope>
    <source>
        <strain evidence="3">SPO-2</strain>
    </source>
</reference>
<evidence type="ECO:0000256" key="1">
    <source>
        <dbReference type="PROSITE-ProRule" id="PRU00023"/>
    </source>
</evidence>
<dbReference type="InterPro" id="IPR036770">
    <property type="entry name" value="Ankyrin_rpt-contain_sf"/>
</dbReference>
<dbReference type="PROSITE" id="PS50088">
    <property type="entry name" value="ANK_REPEAT"/>
    <property type="match status" value="1"/>
</dbReference>
<keyword evidence="1" id="KW-0040">ANK repeat</keyword>
<proteinExistence type="predicted"/>
<name>A0AAV7JPB9_9METZ</name>
<dbReference type="EMBL" id="JAKMXF010000310">
    <property type="protein sequence ID" value="KAI6650521.1"/>
    <property type="molecule type" value="Genomic_DNA"/>
</dbReference>
<gene>
    <name evidence="3" type="ORF">LOD99_7572</name>
</gene>
<feature type="compositionally biased region" description="Low complexity" evidence="2">
    <location>
        <begin position="12"/>
        <end position="21"/>
    </location>
</feature>
<evidence type="ECO:0000256" key="2">
    <source>
        <dbReference type="SAM" id="MobiDB-lite"/>
    </source>
</evidence>
<evidence type="ECO:0000313" key="3">
    <source>
        <dbReference type="EMBL" id="KAI6650521.1"/>
    </source>
</evidence>
<dbReference type="AlphaFoldDB" id="A0AAV7JPB9"/>
<evidence type="ECO:0000313" key="4">
    <source>
        <dbReference type="Proteomes" id="UP001165289"/>
    </source>
</evidence>
<feature type="repeat" description="ANK" evidence="1">
    <location>
        <begin position="438"/>
        <end position="470"/>
    </location>
</feature>
<dbReference type="SUPFAM" id="SSF48403">
    <property type="entry name" value="Ankyrin repeat"/>
    <property type="match status" value="1"/>
</dbReference>